<evidence type="ECO:0000259" key="8">
    <source>
        <dbReference type="Pfam" id="PF20684"/>
    </source>
</evidence>
<feature type="transmembrane region" description="Helical" evidence="7">
    <location>
        <begin position="125"/>
        <end position="147"/>
    </location>
</feature>
<comment type="similarity">
    <text evidence="5">Belongs to the SAT4 family.</text>
</comment>
<evidence type="ECO:0000313" key="9">
    <source>
        <dbReference type="EMBL" id="RMJ20227.1"/>
    </source>
</evidence>
<dbReference type="GO" id="GO:0016020">
    <property type="term" value="C:membrane"/>
    <property type="evidence" value="ECO:0007669"/>
    <property type="project" value="UniProtKB-SubCell"/>
</dbReference>
<feature type="domain" description="Rhodopsin" evidence="8">
    <location>
        <begin position="27"/>
        <end position="270"/>
    </location>
</feature>
<gene>
    <name evidence="9" type="ORF">CDV36_000106</name>
</gene>
<keyword evidence="4 7" id="KW-0472">Membrane</keyword>
<dbReference type="EMBL" id="NKUJ01000001">
    <property type="protein sequence ID" value="RMJ20227.1"/>
    <property type="molecule type" value="Genomic_DNA"/>
</dbReference>
<keyword evidence="3 7" id="KW-1133">Transmembrane helix</keyword>
<proteinExistence type="inferred from homology"/>
<feature type="transmembrane region" description="Helical" evidence="7">
    <location>
        <begin position="172"/>
        <end position="194"/>
    </location>
</feature>
<organism evidence="9 10">
    <name type="scientific">Fusarium kuroshium</name>
    <dbReference type="NCBI Taxonomy" id="2010991"/>
    <lineage>
        <taxon>Eukaryota</taxon>
        <taxon>Fungi</taxon>
        <taxon>Dikarya</taxon>
        <taxon>Ascomycota</taxon>
        <taxon>Pezizomycotina</taxon>
        <taxon>Sordariomycetes</taxon>
        <taxon>Hypocreomycetidae</taxon>
        <taxon>Hypocreales</taxon>
        <taxon>Nectriaceae</taxon>
        <taxon>Fusarium</taxon>
        <taxon>Fusarium solani species complex</taxon>
    </lineage>
</organism>
<evidence type="ECO:0000256" key="6">
    <source>
        <dbReference type="SAM" id="MobiDB-lite"/>
    </source>
</evidence>
<name>A0A3M2SRP7_9HYPO</name>
<evidence type="ECO:0000313" key="10">
    <source>
        <dbReference type="Proteomes" id="UP000277212"/>
    </source>
</evidence>
<dbReference type="InterPro" id="IPR052337">
    <property type="entry name" value="SAT4-like"/>
</dbReference>
<comment type="caution">
    <text evidence="9">The sequence shown here is derived from an EMBL/GenBank/DDBJ whole genome shotgun (WGS) entry which is preliminary data.</text>
</comment>
<dbReference type="AlphaFoldDB" id="A0A3M2SRP7"/>
<feature type="transmembrane region" description="Helical" evidence="7">
    <location>
        <begin position="245"/>
        <end position="268"/>
    </location>
</feature>
<feature type="transmembrane region" description="Helical" evidence="7">
    <location>
        <begin position="97"/>
        <end position="118"/>
    </location>
</feature>
<dbReference type="OrthoDB" id="3923077at2759"/>
<feature type="transmembrane region" description="Helical" evidence="7">
    <location>
        <begin position="12"/>
        <end position="33"/>
    </location>
</feature>
<keyword evidence="10" id="KW-1185">Reference proteome</keyword>
<comment type="subcellular location">
    <subcellularLocation>
        <location evidence="1">Membrane</location>
        <topology evidence="1">Multi-pass membrane protein</topology>
    </subcellularLocation>
</comment>
<feature type="transmembrane region" description="Helical" evidence="7">
    <location>
        <begin position="45"/>
        <end position="68"/>
    </location>
</feature>
<dbReference type="InterPro" id="IPR049326">
    <property type="entry name" value="Rhodopsin_dom_fungi"/>
</dbReference>
<evidence type="ECO:0000256" key="2">
    <source>
        <dbReference type="ARBA" id="ARBA00022692"/>
    </source>
</evidence>
<evidence type="ECO:0000256" key="1">
    <source>
        <dbReference type="ARBA" id="ARBA00004141"/>
    </source>
</evidence>
<keyword evidence="2 7" id="KW-0812">Transmembrane</keyword>
<evidence type="ECO:0000256" key="3">
    <source>
        <dbReference type="ARBA" id="ARBA00022989"/>
    </source>
</evidence>
<dbReference type="Pfam" id="PF20684">
    <property type="entry name" value="Fung_rhodopsin"/>
    <property type="match status" value="1"/>
</dbReference>
<accession>A0A3M2SRP7</accession>
<protein>
    <recommendedName>
        <fullName evidence="8">Rhodopsin domain-containing protein</fullName>
    </recommendedName>
</protein>
<feature type="region of interest" description="Disordered" evidence="6">
    <location>
        <begin position="278"/>
        <end position="343"/>
    </location>
</feature>
<reference evidence="9 10" key="1">
    <citation type="submission" date="2017-06" db="EMBL/GenBank/DDBJ databases">
        <title>Comparative genomic analysis of Ambrosia Fusariam Clade fungi.</title>
        <authorList>
            <person name="Stajich J.E."/>
            <person name="Carrillo J."/>
            <person name="Kijimoto T."/>
            <person name="Eskalen A."/>
            <person name="O'Donnell K."/>
            <person name="Kasson M."/>
        </authorList>
    </citation>
    <scope>NUCLEOTIDE SEQUENCE [LARGE SCALE GENOMIC DNA]</scope>
    <source>
        <strain evidence="9">UCR3666</strain>
    </source>
</reference>
<feature type="transmembrane region" description="Helical" evidence="7">
    <location>
        <begin position="206"/>
        <end position="225"/>
    </location>
</feature>
<dbReference type="PANTHER" id="PTHR33048:SF93">
    <property type="entry name" value="INTEGRAL MEMBRANE PROTEIN"/>
    <property type="match status" value="1"/>
</dbReference>
<evidence type="ECO:0000256" key="7">
    <source>
        <dbReference type="SAM" id="Phobius"/>
    </source>
</evidence>
<evidence type="ECO:0000256" key="4">
    <source>
        <dbReference type="ARBA" id="ARBA00023136"/>
    </source>
</evidence>
<dbReference type="PANTHER" id="PTHR33048">
    <property type="entry name" value="PTH11-LIKE INTEGRAL MEMBRANE PROTEIN (AFU_ORTHOLOGUE AFUA_5G11245)"/>
    <property type="match status" value="1"/>
</dbReference>
<sequence length="372" mass="41051">MEIGGQAPMALAVMWAFTVMTWIFVVLRLYTRAFVMKQIGADDHAYWLSGILILLYTIFVHISAHYGFGQTMPGLDAGNEAFDNAAMAIKYEMIGQTFAVIGMGVAKTSLGLFLLRIVVELWHQIAIWIAMVSLMLVSVITAIVFWVQCIPAEKIYDRMRVEGVCNVDVTPFAILLGVWCAVVDFFFAIFPWIFIWGLNMKYREKITIAASMSFGVVAGVCGIVRTYEVATGFTANYTLDTVPLIIWSAAEMAVTLMCIGIPILRPLWRRTFHGSKYSTEGSYKKQGEGSDGPSYNLGSLPRSHEASQSNRGFPNADPKLGIRGPSTITRIAGDNKSDESILGPEYRTGHEGDGGICVKQDVQVNWTKGNPV</sequence>
<dbReference type="Proteomes" id="UP000277212">
    <property type="component" value="Unassembled WGS sequence"/>
</dbReference>
<evidence type="ECO:0000256" key="5">
    <source>
        <dbReference type="ARBA" id="ARBA00038359"/>
    </source>
</evidence>